<evidence type="ECO:0000313" key="2">
    <source>
        <dbReference type="EMBL" id="EMA41149.1"/>
    </source>
</evidence>
<dbReference type="SUPFAM" id="SSF116726">
    <property type="entry name" value="TrkA C-terminal domain-like"/>
    <property type="match status" value="1"/>
</dbReference>
<comment type="caution">
    <text evidence="2">The sequence shown here is derived from an EMBL/GenBank/DDBJ whole genome shotgun (WGS) entry which is preliminary data.</text>
</comment>
<dbReference type="PANTHER" id="PTHR43833">
    <property type="entry name" value="POTASSIUM CHANNEL PROTEIN 2-RELATED-RELATED"/>
    <property type="match status" value="1"/>
</dbReference>
<dbReference type="eggNOG" id="arCOG01960">
    <property type="taxonomic scope" value="Archaea"/>
</dbReference>
<dbReference type="Pfam" id="PF02080">
    <property type="entry name" value="TrkA_C"/>
    <property type="match status" value="1"/>
</dbReference>
<dbReference type="GO" id="GO:0006813">
    <property type="term" value="P:potassium ion transport"/>
    <property type="evidence" value="ECO:0007669"/>
    <property type="project" value="InterPro"/>
</dbReference>
<keyword evidence="3" id="KW-1185">Reference proteome</keyword>
<accession>M0M955</accession>
<dbReference type="Gene3D" id="3.30.70.1450">
    <property type="entry name" value="Regulator of K+ conductance, C-terminal domain"/>
    <property type="match status" value="1"/>
</dbReference>
<dbReference type="PROSITE" id="PS51202">
    <property type="entry name" value="RCK_C"/>
    <property type="match status" value="1"/>
</dbReference>
<sequence>MLVARELTADIDIVVRVNDSTNETKVRRAGADYVLTLPDIIGRLLVVDVLREEIISYDRQLKIVRFEADPLSGRAVANTSLPDLNWTLIAVERSDEIVTDPAPSFEFRRGDNLLPAGDDDAIDAFRSELE</sequence>
<dbReference type="GO" id="GO:0008324">
    <property type="term" value="F:monoatomic cation transmembrane transporter activity"/>
    <property type="evidence" value="ECO:0007669"/>
    <property type="project" value="InterPro"/>
</dbReference>
<dbReference type="Proteomes" id="UP000011607">
    <property type="component" value="Unassembled WGS sequence"/>
</dbReference>
<dbReference type="InterPro" id="IPR036291">
    <property type="entry name" value="NAD(P)-bd_dom_sf"/>
</dbReference>
<proteinExistence type="predicted"/>
<organism evidence="2 3">
    <name type="scientific">Halobiforma nitratireducens JCM 10879</name>
    <dbReference type="NCBI Taxonomy" id="1227454"/>
    <lineage>
        <taxon>Archaea</taxon>
        <taxon>Methanobacteriati</taxon>
        <taxon>Methanobacteriota</taxon>
        <taxon>Stenosarchaea group</taxon>
        <taxon>Halobacteria</taxon>
        <taxon>Halobacteriales</taxon>
        <taxon>Natrialbaceae</taxon>
        <taxon>Halobiforma</taxon>
    </lineage>
</organism>
<feature type="domain" description="RCK C-terminal" evidence="1">
    <location>
        <begin position="47"/>
        <end position="130"/>
    </location>
</feature>
<dbReference type="SUPFAM" id="SSF51735">
    <property type="entry name" value="NAD(P)-binding Rossmann-fold domains"/>
    <property type="match status" value="1"/>
</dbReference>
<evidence type="ECO:0000313" key="3">
    <source>
        <dbReference type="Proteomes" id="UP000011607"/>
    </source>
</evidence>
<dbReference type="Gene3D" id="3.40.50.720">
    <property type="entry name" value="NAD(P)-binding Rossmann-like Domain"/>
    <property type="match status" value="1"/>
</dbReference>
<reference evidence="2 3" key="1">
    <citation type="journal article" date="2014" name="PLoS Genet.">
        <title>Phylogenetically driven sequencing of extremely halophilic archaea reveals strategies for static and dynamic osmo-response.</title>
        <authorList>
            <person name="Becker E.A."/>
            <person name="Seitzer P.M."/>
            <person name="Tritt A."/>
            <person name="Larsen D."/>
            <person name="Krusor M."/>
            <person name="Yao A.I."/>
            <person name="Wu D."/>
            <person name="Madern D."/>
            <person name="Eisen J.A."/>
            <person name="Darling A.E."/>
            <person name="Facciotti M.T."/>
        </authorList>
    </citation>
    <scope>NUCLEOTIDE SEQUENCE [LARGE SCALE GENOMIC DNA]</scope>
    <source>
        <strain evidence="2 3">JCM 10879</strain>
    </source>
</reference>
<name>M0M955_9EURY</name>
<dbReference type="InterPro" id="IPR036721">
    <property type="entry name" value="RCK_C_sf"/>
</dbReference>
<gene>
    <name evidence="2" type="ORF">C446_06315</name>
</gene>
<dbReference type="PANTHER" id="PTHR43833:SF9">
    <property type="entry name" value="POTASSIUM CHANNEL PROTEIN YUGO-RELATED"/>
    <property type="match status" value="1"/>
</dbReference>
<protein>
    <submittedName>
        <fullName evidence="2">NAD-binding protein 1 (Kef-type transporter subunit)</fullName>
    </submittedName>
</protein>
<dbReference type="InterPro" id="IPR006037">
    <property type="entry name" value="RCK_C"/>
</dbReference>
<dbReference type="STRING" id="1227454.C446_06315"/>
<dbReference type="InterPro" id="IPR050721">
    <property type="entry name" value="Trk_Ktr_HKT_K-transport"/>
</dbReference>
<dbReference type="EMBL" id="AOMA01000067">
    <property type="protein sequence ID" value="EMA41149.1"/>
    <property type="molecule type" value="Genomic_DNA"/>
</dbReference>
<evidence type="ECO:0000259" key="1">
    <source>
        <dbReference type="PROSITE" id="PS51202"/>
    </source>
</evidence>
<dbReference type="AlphaFoldDB" id="M0M955"/>